<feature type="transmembrane region" description="Helical" evidence="7">
    <location>
        <begin position="97"/>
        <end position="125"/>
    </location>
</feature>
<keyword evidence="3 8" id="KW-0808">Transferase</keyword>
<keyword evidence="4 7" id="KW-0812">Transmembrane</keyword>
<evidence type="ECO:0000256" key="4">
    <source>
        <dbReference type="ARBA" id="ARBA00022692"/>
    </source>
</evidence>
<feature type="transmembrane region" description="Helical" evidence="7">
    <location>
        <begin position="323"/>
        <end position="345"/>
    </location>
</feature>
<evidence type="ECO:0000256" key="7">
    <source>
        <dbReference type="SAM" id="Phobius"/>
    </source>
</evidence>
<dbReference type="EMBL" id="CP038013">
    <property type="protein sequence ID" value="QBQ07293.1"/>
    <property type="molecule type" value="Genomic_DNA"/>
</dbReference>
<dbReference type="PANTHER" id="PTHR30589:SF0">
    <property type="entry name" value="PHOSPHATIDYLGLYCEROL--PROLIPOPROTEIN DIACYLGLYCERYL TRANSFERASE"/>
    <property type="match status" value="1"/>
</dbReference>
<reference evidence="8 9" key="1">
    <citation type="submission" date="2019-03" db="EMBL/GenBank/DDBJ databases">
        <title>Complete genome sequence of Spiroplasma gladiatoris TG-1 (DSM 22552).</title>
        <authorList>
            <person name="Lin Y.-C."/>
            <person name="Chou L."/>
            <person name="Kuo C.-H."/>
        </authorList>
    </citation>
    <scope>NUCLEOTIDE SEQUENCE [LARGE SCALE GENOMIC DNA]</scope>
    <source>
        <strain evidence="8 9">TG-1</strain>
    </source>
</reference>
<evidence type="ECO:0000256" key="6">
    <source>
        <dbReference type="ARBA" id="ARBA00023136"/>
    </source>
</evidence>
<dbReference type="KEGG" id="sgq:SGLAD_v1c00920"/>
<name>A0A4P7AHZ5_9MOLU</name>
<evidence type="ECO:0000313" key="9">
    <source>
        <dbReference type="Proteomes" id="UP000294309"/>
    </source>
</evidence>
<feature type="transmembrane region" description="Helical" evidence="7">
    <location>
        <begin position="59"/>
        <end position="77"/>
    </location>
</feature>
<dbReference type="PROSITE" id="PS01311">
    <property type="entry name" value="LGT"/>
    <property type="match status" value="1"/>
</dbReference>
<keyword evidence="6 7" id="KW-0472">Membrane</keyword>
<accession>A0A4P7AHZ5</accession>
<sequence>MENWEDSLFRPDESRWTIKSDYLGDFLHMYAFFMTCGVLAAILLAYYQLRRRNLPPWEMLIASTVIVPSGLFGGSFFGKINASGNDWLNGESFFKLFAFWEAGMSIHGAILGGAIAALIMMYFLGRKPRISLLTYGDCIAPGILISQAIGRWGNFFNHELFGRPLGLYDQVNMPSWLKDNMTYIYNGPSNNVINGVGLQNGQSYVMQPLFLYESVGFLIVYLMIVLIIPGIGKWISKKPWKLHPNEFNLSWKNSWIHAFTWDKKIKNTTYFGIWNKAYFEKVEVDQVDWYEEEKRKITTTNKLKRKWQEGKLLDKANNPDGYIMARCGVQLGAYFLAWNAIRFYVETNRSQEGLFIMHNSELSLTIIGLTGLIGVLIMYLSQFVFPYLLRTPGFFYEKPYFYTKEVLEKINKKIEDNKAKKLIKTKINSDKQKMIQEKLNKAREESLKNKDSKK</sequence>
<feature type="transmembrane region" description="Helical" evidence="7">
    <location>
        <begin position="365"/>
        <end position="389"/>
    </location>
</feature>
<proteinExistence type="inferred from homology"/>
<dbReference type="GO" id="GO:0005886">
    <property type="term" value="C:plasma membrane"/>
    <property type="evidence" value="ECO:0007669"/>
    <property type="project" value="InterPro"/>
</dbReference>
<dbReference type="GO" id="GO:0008961">
    <property type="term" value="F:phosphatidylglycerol-prolipoprotein diacylglyceryl transferase activity"/>
    <property type="evidence" value="ECO:0007669"/>
    <property type="project" value="InterPro"/>
</dbReference>
<keyword evidence="9" id="KW-1185">Reference proteome</keyword>
<keyword evidence="2" id="KW-1003">Cell membrane</keyword>
<dbReference type="OrthoDB" id="871140at2"/>
<evidence type="ECO:0000256" key="5">
    <source>
        <dbReference type="ARBA" id="ARBA00022989"/>
    </source>
</evidence>
<evidence type="ECO:0000256" key="3">
    <source>
        <dbReference type="ARBA" id="ARBA00022679"/>
    </source>
</evidence>
<comment type="similarity">
    <text evidence="1">Belongs to the Lgt family.</text>
</comment>
<feature type="transmembrane region" description="Helical" evidence="7">
    <location>
        <begin position="27"/>
        <end position="47"/>
    </location>
</feature>
<dbReference type="InterPro" id="IPR001640">
    <property type="entry name" value="Lgt"/>
</dbReference>
<keyword evidence="8" id="KW-0449">Lipoprotein</keyword>
<feature type="transmembrane region" description="Helical" evidence="7">
    <location>
        <begin position="209"/>
        <end position="231"/>
    </location>
</feature>
<evidence type="ECO:0000256" key="2">
    <source>
        <dbReference type="ARBA" id="ARBA00022475"/>
    </source>
</evidence>
<dbReference type="RefSeq" id="WP_134297095.1">
    <property type="nucleotide sequence ID" value="NZ_CP038013.1"/>
</dbReference>
<dbReference type="Proteomes" id="UP000294309">
    <property type="component" value="Chromosome"/>
</dbReference>
<dbReference type="PANTHER" id="PTHR30589">
    <property type="entry name" value="PROLIPOPROTEIN DIACYLGLYCERYL TRANSFERASE"/>
    <property type="match status" value="1"/>
</dbReference>
<organism evidence="8 9">
    <name type="scientific">Spiroplasma gladiatoris</name>
    <dbReference type="NCBI Taxonomy" id="2143"/>
    <lineage>
        <taxon>Bacteria</taxon>
        <taxon>Bacillati</taxon>
        <taxon>Mycoplasmatota</taxon>
        <taxon>Mollicutes</taxon>
        <taxon>Entomoplasmatales</taxon>
        <taxon>Spiroplasmataceae</taxon>
        <taxon>Spiroplasma</taxon>
    </lineage>
</organism>
<dbReference type="AlphaFoldDB" id="A0A4P7AHZ5"/>
<dbReference type="Pfam" id="PF01790">
    <property type="entry name" value="LGT"/>
    <property type="match status" value="1"/>
</dbReference>
<evidence type="ECO:0000313" key="8">
    <source>
        <dbReference type="EMBL" id="QBQ07293.1"/>
    </source>
</evidence>
<dbReference type="GO" id="GO:0042158">
    <property type="term" value="P:lipoprotein biosynthetic process"/>
    <property type="evidence" value="ECO:0007669"/>
    <property type="project" value="InterPro"/>
</dbReference>
<gene>
    <name evidence="8" type="primary">lgt</name>
    <name evidence="8" type="ORF">SGLAD_v1c00920</name>
</gene>
<keyword evidence="5 7" id="KW-1133">Transmembrane helix</keyword>
<evidence type="ECO:0000256" key="1">
    <source>
        <dbReference type="ARBA" id="ARBA00007150"/>
    </source>
</evidence>
<protein>
    <submittedName>
        <fullName evidence="8">Prolipoprotein diacylglyceryl transferase</fullName>
    </submittedName>
</protein>